<dbReference type="Pfam" id="PF00069">
    <property type="entry name" value="Pkinase"/>
    <property type="match status" value="1"/>
</dbReference>
<feature type="compositionally biased region" description="Low complexity" evidence="3">
    <location>
        <begin position="1031"/>
        <end position="1041"/>
    </location>
</feature>
<dbReference type="FunFam" id="1.10.510.10:FF:000571">
    <property type="entry name" value="Maternal embryonic leucine zipper kinase"/>
    <property type="match status" value="1"/>
</dbReference>
<dbReference type="EMBL" id="MU004239">
    <property type="protein sequence ID" value="KAF2666164.1"/>
    <property type="molecule type" value="Genomic_DNA"/>
</dbReference>
<dbReference type="OrthoDB" id="504170at2759"/>
<dbReference type="PROSITE" id="PS00108">
    <property type="entry name" value="PROTEIN_KINASE_ST"/>
    <property type="match status" value="1"/>
</dbReference>
<accession>A0A6A6U5E6</accession>
<feature type="compositionally biased region" description="Basic and acidic residues" evidence="3">
    <location>
        <begin position="1425"/>
        <end position="1434"/>
    </location>
</feature>
<feature type="region of interest" description="Disordered" evidence="3">
    <location>
        <begin position="31"/>
        <end position="68"/>
    </location>
</feature>
<dbReference type="InterPro" id="IPR000719">
    <property type="entry name" value="Prot_kinase_dom"/>
</dbReference>
<feature type="region of interest" description="Disordered" evidence="3">
    <location>
        <begin position="972"/>
        <end position="1061"/>
    </location>
</feature>
<feature type="compositionally biased region" description="Polar residues" evidence="3">
    <location>
        <begin position="884"/>
        <end position="894"/>
    </location>
</feature>
<keyword evidence="6" id="KW-1185">Reference proteome</keyword>
<feature type="region of interest" description="Disordered" evidence="3">
    <location>
        <begin position="546"/>
        <end position="620"/>
    </location>
</feature>
<dbReference type="InterPro" id="IPR008271">
    <property type="entry name" value="Ser/Thr_kinase_AS"/>
</dbReference>
<feature type="compositionally biased region" description="Basic residues" evidence="3">
    <location>
        <begin position="603"/>
        <end position="614"/>
    </location>
</feature>
<feature type="region of interest" description="Disordered" evidence="3">
    <location>
        <begin position="1107"/>
        <end position="1128"/>
    </location>
</feature>
<organism evidence="5 6">
    <name type="scientific">Microthyrium microscopicum</name>
    <dbReference type="NCBI Taxonomy" id="703497"/>
    <lineage>
        <taxon>Eukaryota</taxon>
        <taxon>Fungi</taxon>
        <taxon>Dikarya</taxon>
        <taxon>Ascomycota</taxon>
        <taxon>Pezizomycotina</taxon>
        <taxon>Dothideomycetes</taxon>
        <taxon>Dothideomycetes incertae sedis</taxon>
        <taxon>Microthyriales</taxon>
        <taxon>Microthyriaceae</taxon>
        <taxon>Microthyrium</taxon>
    </lineage>
</organism>
<evidence type="ECO:0000256" key="2">
    <source>
        <dbReference type="ARBA" id="ARBA00022840"/>
    </source>
</evidence>
<dbReference type="GO" id="GO:0035556">
    <property type="term" value="P:intracellular signal transduction"/>
    <property type="evidence" value="ECO:0007669"/>
    <property type="project" value="TreeGrafter"/>
</dbReference>
<evidence type="ECO:0000313" key="5">
    <source>
        <dbReference type="EMBL" id="KAF2666164.1"/>
    </source>
</evidence>
<gene>
    <name evidence="5" type="ORF">BT63DRAFT_51785</name>
</gene>
<feature type="compositionally biased region" description="Low complexity" evidence="3">
    <location>
        <begin position="40"/>
        <end position="62"/>
    </location>
</feature>
<protein>
    <recommendedName>
        <fullName evidence="4">Protein kinase domain-containing protein</fullName>
    </recommendedName>
</protein>
<proteinExistence type="predicted"/>
<dbReference type="SMART" id="SM00220">
    <property type="entry name" value="S_TKc"/>
    <property type="match status" value="1"/>
</dbReference>
<dbReference type="Gene3D" id="1.10.510.10">
    <property type="entry name" value="Transferase(Phosphotransferase) domain 1"/>
    <property type="match status" value="1"/>
</dbReference>
<dbReference type="Proteomes" id="UP000799302">
    <property type="component" value="Unassembled WGS sequence"/>
</dbReference>
<evidence type="ECO:0000256" key="3">
    <source>
        <dbReference type="SAM" id="MobiDB-lite"/>
    </source>
</evidence>
<feature type="compositionally biased region" description="Basic and acidic residues" evidence="3">
    <location>
        <begin position="1110"/>
        <end position="1127"/>
    </location>
</feature>
<dbReference type="SUPFAM" id="SSF56112">
    <property type="entry name" value="Protein kinase-like (PK-like)"/>
    <property type="match status" value="1"/>
</dbReference>
<feature type="region of interest" description="Disordered" evidence="3">
    <location>
        <begin position="867"/>
        <end position="896"/>
    </location>
</feature>
<evidence type="ECO:0000256" key="1">
    <source>
        <dbReference type="ARBA" id="ARBA00022741"/>
    </source>
</evidence>
<keyword evidence="2" id="KW-0067">ATP-binding</keyword>
<feature type="region of interest" description="Disordered" evidence="3">
    <location>
        <begin position="1403"/>
        <end position="1434"/>
    </location>
</feature>
<reference evidence="5" key="1">
    <citation type="journal article" date="2020" name="Stud. Mycol.">
        <title>101 Dothideomycetes genomes: a test case for predicting lifestyles and emergence of pathogens.</title>
        <authorList>
            <person name="Haridas S."/>
            <person name="Albert R."/>
            <person name="Binder M."/>
            <person name="Bloem J."/>
            <person name="Labutti K."/>
            <person name="Salamov A."/>
            <person name="Andreopoulos B."/>
            <person name="Baker S."/>
            <person name="Barry K."/>
            <person name="Bills G."/>
            <person name="Bluhm B."/>
            <person name="Cannon C."/>
            <person name="Castanera R."/>
            <person name="Culley D."/>
            <person name="Daum C."/>
            <person name="Ezra D."/>
            <person name="Gonzalez J."/>
            <person name="Henrissat B."/>
            <person name="Kuo A."/>
            <person name="Liang C."/>
            <person name="Lipzen A."/>
            <person name="Lutzoni F."/>
            <person name="Magnuson J."/>
            <person name="Mondo S."/>
            <person name="Nolan M."/>
            <person name="Ohm R."/>
            <person name="Pangilinan J."/>
            <person name="Park H.-J."/>
            <person name="Ramirez L."/>
            <person name="Alfaro M."/>
            <person name="Sun H."/>
            <person name="Tritt A."/>
            <person name="Yoshinaga Y."/>
            <person name="Zwiers L.-H."/>
            <person name="Turgeon B."/>
            <person name="Goodwin S."/>
            <person name="Spatafora J."/>
            <person name="Crous P."/>
            <person name="Grigoriev I."/>
        </authorList>
    </citation>
    <scope>NUCLEOTIDE SEQUENCE</scope>
    <source>
        <strain evidence="5">CBS 115976</strain>
    </source>
</reference>
<dbReference type="InterPro" id="IPR011009">
    <property type="entry name" value="Kinase-like_dom_sf"/>
</dbReference>
<dbReference type="GO" id="GO:0005524">
    <property type="term" value="F:ATP binding"/>
    <property type="evidence" value="ECO:0007669"/>
    <property type="project" value="UniProtKB-KW"/>
</dbReference>
<evidence type="ECO:0000313" key="6">
    <source>
        <dbReference type="Proteomes" id="UP000799302"/>
    </source>
</evidence>
<dbReference type="GO" id="GO:0005737">
    <property type="term" value="C:cytoplasm"/>
    <property type="evidence" value="ECO:0007669"/>
    <property type="project" value="TreeGrafter"/>
</dbReference>
<feature type="domain" description="Protein kinase" evidence="4">
    <location>
        <begin position="104"/>
        <end position="391"/>
    </location>
</feature>
<keyword evidence="1" id="KW-0547">Nucleotide-binding</keyword>
<dbReference type="PROSITE" id="PS50011">
    <property type="entry name" value="PROTEIN_KINASE_DOM"/>
    <property type="match status" value="1"/>
</dbReference>
<evidence type="ECO:0000259" key="4">
    <source>
        <dbReference type="PROSITE" id="PS50011"/>
    </source>
</evidence>
<dbReference type="PANTHER" id="PTHR24346">
    <property type="entry name" value="MAP/MICROTUBULE AFFINITY-REGULATING KINASE"/>
    <property type="match status" value="1"/>
</dbReference>
<dbReference type="GO" id="GO:0004674">
    <property type="term" value="F:protein serine/threonine kinase activity"/>
    <property type="evidence" value="ECO:0007669"/>
    <property type="project" value="TreeGrafter"/>
</dbReference>
<feature type="compositionally biased region" description="Basic and acidic residues" evidence="3">
    <location>
        <begin position="642"/>
        <end position="651"/>
    </location>
</feature>
<feature type="region of interest" description="Disordered" evidence="3">
    <location>
        <begin position="633"/>
        <end position="680"/>
    </location>
</feature>
<sequence length="1434" mass="160694">MVNFAQAAANALRKRLPLADVTDQNAVAQNRDKAAVQSKNQPAQYSASANAASSSQASTPATRPETARGLVRQSSLNAYSFSGQSQDQHSINSPHPVKTRIGDWTLGASISSGGTCTVKNVRNVYTGQDAVAKIVNKKTAEQVRAKSLANLAIRLKEVGDILYPSDVDLPIGIEREVTIMRVVEHPNIVKLYDVWENQDEIYVIMEKIKGWELFHFLQNNPRLSEQLVVYIFRQIIEGMLYCHRMQIFHRDLKPENIMIDFNHQVKVIDFGMAAYQPNGEMLKTPCGSPHYAAPELLDGFLYDGEKADVWSLTVILYVMLGERNDPPFNYVHMPGWTDLDRLKYLYSKIKECRPTIPNDWSREAKHLLSRGFVRDPAQRITLTELWHHPLMHKYDVTLGLQLKPHMNDWIGDSPTILNWVLLTRDSIDRKILRHLMMLWHDHPESFIIRKLLDGQLNQEKYFYAALKIDYDQQDERRVKNQEQAHKPGQRLAIASRNDLHHGGLRPAERPPALPLCHLPVPLSQQWTPPPGPVELGISAEKWESFTRRKDPTYQRPAHLMPSTEVPNEGPAYVLNGVTDVPPHLLAAPSASSNEKSVVDKGKAKATSKSHRRSKSQLSIFGDEHLTSSYNLVLESGSQNPHDPNRASREPTHPGTHSSSVTARGESSKKNTGSVNHPLSARLEAIKRQPVLRPISMSKSISLSQLSIDSRVSVSSRRSQLGNRSQILLVMKKPSERHKKNVSFDHKRRASAHLLPRFAGFDSSTPELSSDVWDGDIPSSPPMISTPDGVDVSSFTNRTIRTKTIDMVARKASSELEKFCDDAFFRSSLSDDSPHSSGLGVTNFDGKNLLASVSTRSSKERKFDKAILDRPLPPTPRGREDSRMTTDTMETPNAYTTRTLEETRNRLSTKYERHGVNSDDHYNEIIRQLDNLIPTQSSKRPLFRAGSEFLQSIDDLNPMAAIPEEERLADLGTVPSSSERLPRQKAPVVGPEATFQNQRGDHRSHAHTNTIRVVEPSSPLPPSIPPLNIRKSSGASSSTSTVTRKKSRPNKKTSQQISSRGFHRVPVMCTADAPKMLRPTLMANGQLPPPPPGPLVTHNLPEGQWVAGRGTRLDDRTESRDRRNRAQADEPGIVAKMMSTLTRKPRPRLVVDAPGLGDVHNRNKPEFMVMKIDPPKFQAKEKNFFEFLFGRGTVRIPISRIVAMKHARDVSKAAIQDYLIVSSDDYGDYRQDPQKPGVFGASLMSGNQFRLAPMSFVIELFQMMEGEPQTAIPLTVVRITLTSTIDTGSFDDLQTLCAAIVSIMESRGVSFDFSSRKAKKAIRDVQGQTKKRLETQAIFVERNQPVTEELYADDSERRRVEARRLKAVEDAVALERKSRQNSPADTIVRQECPITKHGFEVDAEWTTAGAQRSPKPDSAQLQQPKEANETHKASG</sequence>
<name>A0A6A6U5E6_9PEZI</name>
<dbReference type="PANTHER" id="PTHR24346:SF110">
    <property type="entry name" value="NON-SPECIFIC SERINE_THREONINE PROTEIN KINASE"/>
    <property type="match status" value="1"/>
</dbReference>